<evidence type="ECO:0000313" key="4">
    <source>
        <dbReference type="EMBL" id="QGF24693.1"/>
    </source>
</evidence>
<dbReference type="AlphaFoldDB" id="A0A5Q2FHR2"/>
<proteinExistence type="inferred from homology"/>
<accession>A0A5Q2FHR2</accession>
<feature type="transmembrane region" description="Helical" evidence="2">
    <location>
        <begin position="282"/>
        <end position="301"/>
    </location>
</feature>
<protein>
    <submittedName>
        <fullName evidence="4">FtsX-like permease family protein</fullName>
    </submittedName>
</protein>
<dbReference type="PANTHER" id="PTHR30287:SF1">
    <property type="entry name" value="INNER MEMBRANE PROTEIN"/>
    <property type="match status" value="1"/>
</dbReference>
<dbReference type="Pfam" id="PF12704">
    <property type="entry name" value="MacB_PCD"/>
    <property type="match status" value="1"/>
</dbReference>
<dbReference type="KEGG" id="rain:Rai3103_14800"/>
<comment type="similarity">
    <text evidence="1">Belongs to the ABC-4 integral membrane protein family.</text>
</comment>
<name>A0A5Q2FHR2_9ACTN</name>
<reference evidence="4 5" key="1">
    <citation type="submission" date="2019-10" db="EMBL/GenBank/DDBJ databases">
        <title>Genomic analysis of Raineyella sp. CBA3103.</title>
        <authorList>
            <person name="Roh S.W."/>
        </authorList>
    </citation>
    <scope>NUCLEOTIDE SEQUENCE [LARGE SCALE GENOMIC DNA]</scope>
    <source>
        <strain evidence="4 5">CBA3103</strain>
    </source>
</reference>
<sequence length="671" mass="72226">MTTSAVRLTAVRNWRGFRTTWARWSAIVVLLTVGLGVVVGLLASATSTLQGIERGAREGRLADGMVITEVPLTPAQLADAQAVGARIEPTPYVDVPGRSGDQDTTVRAFRADQKVSRPTLDVGALPGRTDEVMVEKKHAAAHDLRVGDTVMVGGRQLRISGIGSLPDYTLASPRLGQTSDPATFALMVVDPRTYEQLAASHPRDEVYAYGYVLTGASQDRLRQHLQQIPLDPDRARDPYVTRAIEAARQGGVPLSYPAMSLFLPSGDNPRITGAISDARTTMVVTLVTTVLVTLLVAYVLAEFSRDRILRDAVVIGTQSALGTGEAALLRYYLILPLVVTVVGAGMGTILGRLMAPSLGLVTGYYSFPAISVEPTPLIVVATIAVPALAVALVNILVIHRALDRPTQELLRRQVSAGPSLPLRLDRLPFVTMFRLRQALRTLGSYLLIAAGLFLCSLLMVFGLGMRSSMDAYLARAEADLTFHDYYTLRFPDLTKVPAGAHPAVAVPMQVLDRDGRAGKSLTVLGIAPGDPYFPIDVSRLGPHELVLSKAAAQKYRLDVGDTLALSDGSTLNWAFRVVGVADYDAIAFGFTTPARAEELLDPAIPVAARRMSAPDGGVVVPYYNALLSDQPLDLDPDRVLSHATREEMLGGWSSSMRCSRASCRWSPGRRC</sequence>
<keyword evidence="2" id="KW-0812">Transmembrane</keyword>
<keyword evidence="2" id="KW-0472">Membrane</keyword>
<feature type="transmembrane region" description="Helical" evidence="2">
    <location>
        <begin position="442"/>
        <end position="465"/>
    </location>
</feature>
<evidence type="ECO:0000259" key="3">
    <source>
        <dbReference type="Pfam" id="PF12704"/>
    </source>
</evidence>
<dbReference type="EMBL" id="CP045725">
    <property type="protein sequence ID" value="QGF24693.1"/>
    <property type="molecule type" value="Genomic_DNA"/>
</dbReference>
<dbReference type="PANTHER" id="PTHR30287">
    <property type="entry name" value="MEMBRANE COMPONENT OF PREDICTED ABC SUPERFAMILY METABOLITE UPTAKE TRANSPORTER"/>
    <property type="match status" value="1"/>
</dbReference>
<dbReference type="InterPro" id="IPR038766">
    <property type="entry name" value="Membrane_comp_ABC_pdt"/>
</dbReference>
<keyword evidence="2" id="KW-1133">Transmembrane helix</keyword>
<keyword evidence="5" id="KW-1185">Reference proteome</keyword>
<feature type="transmembrane region" description="Helical" evidence="2">
    <location>
        <begin position="375"/>
        <end position="402"/>
    </location>
</feature>
<dbReference type="RefSeq" id="WP_153573222.1">
    <property type="nucleotide sequence ID" value="NZ_CP045725.1"/>
</dbReference>
<dbReference type="Proteomes" id="UP000386847">
    <property type="component" value="Chromosome"/>
</dbReference>
<evidence type="ECO:0000256" key="1">
    <source>
        <dbReference type="ARBA" id="ARBA00038076"/>
    </source>
</evidence>
<dbReference type="InterPro" id="IPR025857">
    <property type="entry name" value="MacB_PCD"/>
</dbReference>
<evidence type="ECO:0000256" key="2">
    <source>
        <dbReference type="SAM" id="Phobius"/>
    </source>
</evidence>
<organism evidence="4 5">
    <name type="scientific">Raineyella fluvialis</name>
    <dbReference type="NCBI Taxonomy" id="2662261"/>
    <lineage>
        <taxon>Bacteria</taxon>
        <taxon>Bacillati</taxon>
        <taxon>Actinomycetota</taxon>
        <taxon>Actinomycetes</taxon>
        <taxon>Propionibacteriales</taxon>
        <taxon>Propionibacteriaceae</taxon>
        <taxon>Raineyella</taxon>
    </lineage>
</organism>
<feature type="transmembrane region" description="Helical" evidence="2">
    <location>
        <begin position="331"/>
        <end position="355"/>
    </location>
</feature>
<feature type="domain" description="MacB-like periplasmic core" evidence="3">
    <location>
        <begin position="446"/>
        <end position="584"/>
    </location>
</feature>
<dbReference type="GO" id="GO:0005886">
    <property type="term" value="C:plasma membrane"/>
    <property type="evidence" value="ECO:0007669"/>
    <property type="project" value="TreeGrafter"/>
</dbReference>
<feature type="transmembrane region" description="Helical" evidence="2">
    <location>
        <begin position="21"/>
        <end position="43"/>
    </location>
</feature>
<gene>
    <name evidence="4" type="ORF">Rai3103_14800</name>
</gene>
<evidence type="ECO:0000313" key="5">
    <source>
        <dbReference type="Proteomes" id="UP000386847"/>
    </source>
</evidence>